<dbReference type="AlphaFoldDB" id="A0A9P8CJK9"/>
<organism evidence="2 3">
    <name type="scientific">Emericellopsis atlantica</name>
    <dbReference type="NCBI Taxonomy" id="2614577"/>
    <lineage>
        <taxon>Eukaryota</taxon>
        <taxon>Fungi</taxon>
        <taxon>Dikarya</taxon>
        <taxon>Ascomycota</taxon>
        <taxon>Pezizomycotina</taxon>
        <taxon>Sordariomycetes</taxon>
        <taxon>Hypocreomycetidae</taxon>
        <taxon>Hypocreales</taxon>
        <taxon>Bionectriaceae</taxon>
        <taxon>Emericellopsis</taxon>
    </lineage>
</organism>
<dbReference type="EMBL" id="MU251309">
    <property type="protein sequence ID" value="KAG9249448.1"/>
    <property type="molecule type" value="Genomic_DNA"/>
</dbReference>
<feature type="compositionally biased region" description="Polar residues" evidence="1">
    <location>
        <begin position="11"/>
        <end position="25"/>
    </location>
</feature>
<evidence type="ECO:0000256" key="1">
    <source>
        <dbReference type="SAM" id="MobiDB-lite"/>
    </source>
</evidence>
<feature type="region of interest" description="Disordered" evidence="1">
    <location>
        <begin position="307"/>
        <end position="339"/>
    </location>
</feature>
<keyword evidence="3" id="KW-1185">Reference proteome</keyword>
<reference evidence="2" key="1">
    <citation type="journal article" date="2021" name="IMA Fungus">
        <title>Genomic characterization of three marine fungi, including Emericellopsis atlantica sp. nov. with signatures of a generalist lifestyle and marine biomass degradation.</title>
        <authorList>
            <person name="Hagestad O.C."/>
            <person name="Hou L."/>
            <person name="Andersen J.H."/>
            <person name="Hansen E.H."/>
            <person name="Altermark B."/>
            <person name="Li C."/>
            <person name="Kuhnert E."/>
            <person name="Cox R.J."/>
            <person name="Crous P.W."/>
            <person name="Spatafora J.W."/>
            <person name="Lail K."/>
            <person name="Amirebrahimi M."/>
            <person name="Lipzen A."/>
            <person name="Pangilinan J."/>
            <person name="Andreopoulos W."/>
            <person name="Hayes R.D."/>
            <person name="Ng V."/>
            <person name="Grigoriev I.V."/>
            <person name="Jackson S.A."/>
            <person name="Sutton T.D.S."/>
            <person name="Dobson A.D.W."/>
            <person name="Rama T."/>
        </authorList>
    </citation>
    <scope>NUCLEOTIDE SEQUENCE</scope>
    <source>
        <strain evidence="2">TS7</strain>
    </source>
</reference>
<sequence>MAGNAVISHPDSPQSDCDSTTNETPPQHIHQPLTPPSSDERRPRQDEAKVRQLLDAVNSQAGHQPLIGIKVAPTTYTRISEIIDHKVRRHDYDPDRELLIIRMPSPTHEVFSRSLAKHLQDHLDRITSREDEAGRFASDIASGGTARIFLREGTSERGESSRPLRRQPDEQFQHKDATYPGVVIEVSYSQDGRDLRRLAQDYILYSNGDIKLVIGIDINEDKECTVSSWRPQYTGVVNDVDDLQVVQEVERRAFRSPDKEAVNLEDRLEINLSDFATDEIFCGDESAKLYIPFSQLAHFLTRAEEVQEAREPRQGQQGIKSSRQTRKRPLSSSSAEELVSGDEARFLDLERRTADRAEANDGDFTMLGAKRRL</sequence>
<gene>
    <name evidence="2" type="ORF">F5Z01DRAFT_631714</name>
</gene>
<dbReference type="GeneID" id="70292713"/>
<accession>A0A9P8CJK9</accession>
<feature type="region of interest" description="Disordered" evidence="1">
    <location>
        <begin position="149"/>
        <end position="175"/>
    </location>
</feature>
<evidence type="ECO:0000313" key="3">
    <source>
        <dbReference type="Proteomes" id="UP000887229"/>
    </source>
</evidence>
<protein>
    <submittedName>
        <fullName evidence="2">Uncharacterized protein</fullName>
    </submittedName>
</protein>
<dbReference type="RefSeq" id="XP_046113372.1">
    <property type="nucleotide sequence ID" value="XM_046261810.1"/>
</dbReference>
<comment type="caution">
    <text evidence="2">The sequence shown here is derived from an EMBL/GenBank/DDBJ whole genome shotgun (WGS) entry which is preliminary data.</text>
</comment>
<dbReference type="OrthoDB" id="3485856at2759"/>
<feature type="region of interest" description="Disordered" evidence="1">
    <location>
        <begin position="1"/>
        <end position="46"/>
    </location>
</feature>
<proteinExistence type="predicted"/>
<dbReference type="Proteomes" id="UP000887229">
    <property type="component" value="Unassembled WGS sequence"/>
</dbReference>
<evidence type="ECO:0000313" key="2">
    <source>
        <dbReference type="EMBL" id="KAG9249448.1"/>
    </source>
</evidence>
<name>A0A9P8CJK9_9HYPO</name>